<dbReference type="PANTHER" id="PTHR22990">
    <property type="entry name" value="F-BOX ONLY PROTEIN"/>
    <property type="match status" value="1"/>
</dbReference>
<feature type="domain" description="Right handed beta helix" evidence="4">
    <location>
        <begin position="101"/>
        <end position="259"/>
    </location>
</feature>
<dbReference type="InterPro" id="IPR006626">
    <property type="entry name" value="PbH1"/>
</dbReference>
<dbReference type="Proteomes" id="UP000245959">
    <property type="component" value="Unassembled WGS sequence"/>
</dbReference>
<dbReference type="InterPro" id="IPR011050">
    <property type="entry name" value="Pectin_lyase_fold/virulence"/>
</dbReference>
<keyword evidence="6" id="KW-1185">Reference proteome</keyword>
<dbReference type="InterPro" id="IPR039448">
    <property type="entry name" value="Beta_helix"/>
</dbReference>
<dbReference type="SUPFAM" id="SSF51126">
    <property type="entry name" value="Pectin lyase-like"/>
    <property type="match status" value="2"/>
</dbReference>
<dbReference type="SMART" id="SM00710">
    <property type="entry name" value="PbH1"/>
    <property type="match status" value="8"/>
</dbReference>
<evidence type="ECO:0000256" key="2">
    <source>
        <dbReference type="SAM" id="MobiDB-lite"/>
    </source>
</evidence>
<keyword evidence="1" id="KW-0677">Repeat</keyword>
<dbReference type="RefSeq" id="WP_165832763.1">
    <property type="nucleotide sequence ID" value="NZ_QEKH01000002.1"/>
</dbReference>
<protein>
    <submittedName>
        <fullName evidence="5">Parallel beta-helix repeat protein</fullName>
    </submittedName>
</protein>
<evidence type="ECO:0000313" key="6">
    <source>
        <dbReference type="Proteomes" id="UP000245959"/>
    </source>
</evidence>
<dbReference type="PANTHER" id="PTHR22990:SF15">
    <property type="entry name" value="F-BOX ONLY PROTEIN 10"/>
    <property type="match status" value="1"/>
</dbReference>
<evidence type="ECO:0000256" key="1">
    <source>
        <dbReference type="ARBA" id="ARBA00022737"/>
    </source>
</evidence>
<organism evidence="5 6">
    <name type="scientific">Victivallis vadensis</name>
    <dbReference type="NCBI Taxonomy" id="172901"/>
    <lineage>
        <taxon>Bacteria</taxon>
        <taxon>Pseudomonadati</taxon>
        <taxon>Lentisphaerota</taxon>
        <taxon>Lentisphaeria</taxon>
        <taxon>Victivallales</taxon>
        <taxon>Victivallaceae</taxon>
        <taxon>Victivallis</taxon>
    </lineage>
</organism>
<sequence>MWKKLLPVFTLCGAAAIAADYNVLDHGLKADGRSDNTAAMAALLAKTAPGDTIRFPGGTYFFTGDIRLDGTGLTLDGSGTILFEHKDDDPAWNDNRKINITGKKIAVRNLKVTSTAKTRSAVYGLVSCFDADDVRIENLEIYNSPSTAIYTIHSSRIWILNNFVHDQWADGIHVSRGSDQVLIHGNVIERNGDDGIGVVSYHGPEPWNRHPRNNRIIMTDNIISRTPARGICASGGNLTIRGNIISQTGKAGIICTAEGWISAYTLIEGNTVFDVGTAEKYGFDFYDTRGTRSGIHVQYNRDMMILNNMIYNARQGCGISVTSSPDVTVSGNRITNCVRGIQADIPAAFGTGEKFNPEWLREMYGDKSYQAVGDIPGCDNLTVSGNTVRDCMTDGIWVSGLKDRPNMNVVVSGNILGGNNRSKQPNVRDVWSAYCTSLTMSGNISQGGDGAPLSPVQGSAGCTANAPR</sequence>
<dbReference type="InterPro" id="IPR012334">
    <property type="entry name" value="Pectin_lyas_fold"/>
</dbReference>
<gene>
    <name evidence="5" type="ORF">C8D82_10228</name>
</gene>
<dbReference type="EMBL" id="QEKH01000002">
    <property type="protein sequence ID" value="PVY45458.1"/>
    <property type="molecule type" value="Genomic_DNA"/>
</dbReference>
<feature type="region of interest" description="Disordered" evidence="2">
    <location>
        <begin position="446"/>
        <end position="468"/>
    </location>
</feature>
<dbReference type="AlphaFoldDB" id="A0A2U1B9W4"/>
<dbReference type="InterPro" id="IPR051550">
    <property type="entry name" value="SCF-Subunits/Alg-Epimerases"/>
</dbReference>
<feature type="chain" id="PRO_5015700126" evidence="3">
    <location>
        <begin position="19"/>
        <end position="468"/>
    </location>
</feature>
<dbReference type="GeneID" id="78293818"/>
<feature type="signal peptide" evidence="3">
    <location>
        <begin position="1"/>
        <end position="18"/>
    </location>
</feature>
<evidence type="ECO:0000313" key="5">
    <source>
        <dbReference type="EMBL" id="PVY45458.1"/>
    </source>
</evidence>
<dbReference type="Gene3D" id="2.160.20.10">
    <property type="entry name" value="Single-stranded right-handed beta-helix, Pectin lyase-like"/>
    <property type="match status" value="2"/>
</dbReference>
<proteinExistence type="predicted"/>
<accession>A0A2U1B9W4</accession>
<reference evidence="5 6" key="1">
    <citation type="submission" date="2018-04" db="EMBL/GenBank/DDBJ databases">
        <title>Genomic Encyclopedia of Type Strains, Phase IV (KMG-IV): sequencing the most valuable type-strain genomes for metagenomic binning, comparative biology and taxonomic classification.</title>
        <authorList>
            <person name="Goeker M."/>
        </authorList>
    </citation>
    <scope>NUCLEOTIDE SEQUENCE [LARGE SCALE GENOMIC DNA]</scope>
    <source>
        <strain evidence="5 6">DSM 14823</strain>
    </source>
</reference>
<evidence type="ECO:0000256" key="3">
    <source>
        <dbReference type="SAM" id="SignalP"/>
    </source>
</evidence>
<dbReference type="Pfam" id="PF13229">
    <property type="entry name" value="Beta_helix"/>
    <property type="match status" value="2"/>
</dbReference>
<evidence type="ECO:0000259" key="4">
    <source>
        <dbReference type="Pfam" id="PF13229"/>
    </source>
</evidence>
<comment type="caution">
    <text evidence="5">The sequence shown here is derived from an EMBL/GenBank/DDBJ whole genome shotgun (WGS) entry which is preliminary data.</text>
</comment>
<name>A0A2U1B9W4_9BACT</name>
<feature type="domain" description="Right handed beta helix" evidence="4">
    <location>
        <begin position="264"/>
        <end position="342"/>
    </location>
</feature>
<keyword evidence="3" id="KW-0732">Signal</keyword>